<sequence>MANVGNSFIVTLEENHLNWGIKRYTNSRPTILGETYIPIPSQSSKAFNIFNSNKLGKGNDELGINLFEARSSDGIYQGIVKSQGANKAGSPYAKQFSEVGNLKGFKHWFSSTNVQPGTKIKVEWTSPTEIIFTIL</sequence>
<evidence type="ECO:0000313" key="2">
    <source>
        <dbReference type="Proteomes" id="UP000192095"/>
    </source>
</evidence>
<accession>A0A1V0NZ87</accession>
<proteinExistence type="predicted"/>
<dbReference type="RefSeq" id="WP_081213358.1">
    <property type="nucleotide sequence ID" value="NZ_CP015902.2"/>
</dbReference>
<gene>
    <name evidence="1" type="ORF">LLUC06_0378</name>
</gene>
<evidence type="ECO:0000313" key="1">
    <source>
        <dbReference type="EMBL" id="ARE19925.1"/>
    </source>
</evidence>
<name>A0A1V0NZ87_LACLL</name>
<dbReference type="EMBL" id="CP015902">
    <property type="protein sequence ID" value="ARE19925.1"/>
    <property type="molecule type" value="Genomic_DNA"/>
</dbReference>
<dbReference type="AlphaFoldDB" id="A0A1V0NZ87"/>
<organism evidence="1 2">
    <name type="scientific">Lactococcus lactis subsp. lactis</name>
    <name type="common">Streptococcus lactis</name>
    <dbReference type="NCBI Taxonomy" id="1360"/>
    <lineage>
        <taxon>Bacteria</taxon>
        <taxon>Bacillati</taxon>
        <taxon>Bacillota</taxon>
        <taxon>Bacilli</taxon>
        <taxon>Lactobacillales</taxon>
        <taxon>Streptococcaceae</taxon>
        <taxon>Lactococcus</taxon>
    </lineage>
</organism>
<dbReference type="Proteomes" id="UP000192095">
    <property type="component" value="Chromosome"/>
</dbReference>
<reference evidence="1 2" key="1">
    <citation type="journal article" date="2017" name="BMC Genomics">
        <title>Comparative and functional genomics of the Lactococcus lactis taxon; insights into evolution and niche adaptation.</title>
        <authorList>
            <person name="Kelleher P."/>
            <person name="Bottacini F."/>
            <person name="Mahony J."/>
            <person name="Kilcawley K.N."/>
            <person name="van Sinderen D."/>
        </authorList>
    </citation>
    <scope>NUCLEOTIDE SEQUENCE [LARGE SCALE GENOMIC DNA]</scope>
    <source>
        <strain evidence="1 2">UC06</strain>
    </source>
</reference>
<protein>
    <submittedName>
        <fullName evidence="1">Uncharacterized protein</fullName>
    </submittedName>
</protein>